<dbReference type="AlphaFoldDB" id="A0A917JLG0"/>
<comment type="caution">
    <text evidence="2">The sequence shown here is derived from an EMBL/GenBank/DDBJ whole genome shotgun (WGS) entry which is preliminary data.</text>
</comment>
<dbReference type="Proteomes" id="UP001500220">
    <property type="component" value="Unassembled WGS sequence"/>
</dbReference>
<dbReference type="EMBL" id="BAAAHC010000009">
    <property type="protein sequence ID" value="GAA0520734.1"/>
    <property type="molecule type" value="Genomic_DNA"/>
</dbReference>
<dbReference type="EMBL" id="BMMT01000002">
    <property type="protein sequence ID" value="GGI75829.1"/>
    <property type="molecule type" value="Genomic_DNA"/>
</dbReference>
<keyword evidence="4" id="KW-1185">Reference proteome</keyword>
<dbReference type="RefSeq" id="WP_229679856.1">
    <property type="nucleotide sequence ID" value="NZ_BAAAHC010000009.1"/>
</dbReference>
<evidence type="ECO:0000313" key="2">
    <source>
        <dbReference type="EMBL" id="GGI75829.1"/>
    </source>
</evidence>
<accession>A0A917JLG0</accession>
<reference evidence="2" key="3">
    <citation type="submission" date="2020-09" db="EMBL/GenBank/DDBJ databases">
        <authorList>
            <person name="Sun Q."/>
            <person name="Zhou Y."/>
        </authorList>
    </citation>
    <scope>NUCLEOTIDE SEQUENCE</scope>
    <source>
        <strain evidence="2">CGMCC 4.7206</strain>
    </source>
</reference>
<name>A0A917JLG0_9PSEU</name>
<evidence type="ECO:0000313" key="4">
    <source>
        <dbReference type="Proteomes" id="UP001500220"/>
    </source>
</evidence>
<protein>
    <submittedName>
        <fullName evidence="1">DUF2867 domain-containing protein</fullName>
    </submittedName>
</protein>
<reference evidence="2 3" key="1">
    <citation type="journal article" date="2014" name="Int. J. Syst. Evol. Microbiol.">
        <title>Complete genome sequence of Corynebacterium casei LMG S-19264T (=DSM 44701T), isolated from a smear-ripened cheese.</title>
        <authorList>
            <consortium name="US DOE Joint Genome Institute (JGI-PGF)"/>
            <person name="Walter F."/>
            <person name="Albersmeier A."/>
            <person name="Kalinowski J."/>
            <person name="Ruckert C."/>
        </authorList>
    </citation>
    <scope>NUCLEOTIDE SEQUENCE [LARGE SCALE GENOMIC DNA]</scope>
    <source>
        <strain evidence="2 3">CGMCC 4.7206</strain>
    </source>
</reference>
<proteinExistence type="predicted"/>
<organism evidence="2 3">
    <name type="scientific">Saccharopolyspora thermophila</name>
    <dbReference type="NCBI Taxonomy" id="89367"/>
    <lineage>
        <taxon>Bacteria</taxon>
        <taxon>Bacillati</taxon>
        <taxon>Actinomycetota</taxon>
        <taxon>Actinomycetes</taxon>
        <taxon>Pseudonocardiales</taxon>
        <taxon>Pseudonocardiaceae</taxon>
        <taxon>Saccharopolyspora</taxon>
    </lineage>
</organism>
<dbReference type="Proteomes" id="UP000597989">
    <property type="component" value="Unassembled WGS sequence"/>
</dbReference>
<sequence>MQSDSVPTIHEHQVVPGEIRALSTITDPHYTDFFTLAATGVADHTAEEWARAAFEKTFAGPLARLIFRGLLQLRLDRRPSPDHLSGWKIGGRGDRWLRIEATSWSLAVHLVVRVADEKVSAATIVRYHNAFAARIWSPMSTWHRRGMAMLLRRAHQTLLAA</sequence>
<reference evidence="1" key="4">
    <citation type="submission" date="2023-12" db="EMBL/GenBank/DDBJ databases">
        <authorList>
            <person name="Sun Q."/>
            <person name="Inoue M."/>
        </authorList>
    </citation>
    <scope>NUCLEOTIDE SEQUENCE</scope>
    <source>
        <strain evidence="1">JCM 10664</strain>
    </source>
</reference>
<evidence type="ECO:0000313" key="3">
    <source>
        <dbReference type="Proteomes" id="UP000597989"/>
    </source>
</evidence>
<reference evidence="1 4" key="2">
    <citation type="journal article" date="2019" name="Int. J. Syst. Evol. Microbiol.">
        <title>The Global Catalogue of Microorganisms (GCM) 10K type strain sequencing project: providing services to taxonomists for standard genome sequencing and annotation.</title>
        <authorList>
            <consortium name="The Broad Institute Genomics Platform"/>
            <consortium name="The Broad Institute Genome Sequencing Center for Infectious Disease"/>
            <person name="Wu L."/>
            <person name="Ma J."/>
        </authorList>
    </citation>
    <scope>NUCLEOTIDE SEQUENCE [LARGE SCALE GENOMIC DNA]</scope>
    <source>
        <strain evidence="1 4">JCM 10664</strain>
    </source>
</reference>
<evidence type="ECO:0000313" key="1">
    <source>
        <dbReference type="EMBL" id="GAA0520734.1"/>
    </source>
</evidence>
<gene>
    <name evidence="1" type="ORF">GCM10009545_23510</name>
    <name evidence="2" type="ORF">GCM10011581_11130</name>
</gene>